<sequence>MGKLFGERFDNFVVLAVDHYRMEPFYSFFATVPTLYIRTDYL</sequence>
<gene>
    <name evidence="1" type="ORF">ALP65_03643</name>
</gene>
<name>A0A3M5DEW3_PSEAI</name>
<reference evidence="1 2" key="1">
    <citation type="submission" date="2018-08" db="EMBL/GenBank/DDBJ databases">
        <title>Recombination of ecologically and evolutionarily significant loci maintains genetic cohesion in the Pseudomonas syringae species complex.</title>
        <authorList>
            <person name="Dillon M."/>
            <person name="Thakur S."/>
            <person name="Almeida R.N.D."/>
            <person name="Weir B.S."/>
            <person name="Guttman D.S."/>
        </authorList>
    </citation>
    <scope>NUCLEOTIDE SEQUENCE [LARGE SCALE GENOMIC DNA]</scope>
    <source>
        <strain evidence="1 2">ICMP 7846</strain>
    </source>
</reference>
<protein>
    <submittedName>
        <fullName evidence="1">Uncharacterized protein</fullName>
    </submittedName>
</protein>
<proteinExistence type="predicted"/>
<dbReference type="AlphaFoldDB" id="A0A3M5DEW3"/>
<organism evidence="1 2">
    <name type="scientific">Pseudomonas aeruginosa</name>
    <dbReference type="NCBI Taxonomy" id="287"/>
    <lineage>
        <taxon>Bacteria</taxon>
        <taxon>Pseudomonadati</taxon>
        <taxon>Pseudomonadota</taxon>
        <taxon>Gammaproteobacteria</taxon>
        <taxon>Pseudomonadales</taxon>
        <taxon>Pseudomonadaceae</taxon>
        <taxon>Pseudomonas</taxon>
    </lineage>
</organism>
<comment type="caution">
    <text evidence="1">The sequence shown here is derived from an EMBL/GenBank/DDBJ whole genome shotgun (WGS) entry which is preliminary data.</text>
</comment>
<evidence type="ECO:0000313" key="1">
    <source>
        <dbReference type="EMBL" id="RMS48602.1"/>
    </source>
</evidence>
<dbReference type="Proteomes" id="UP000270834">
    <property type="component" value="Unassembled WGS sequence"/>
</dbReference>
<dbReference type="EMBL" id="RBSQ01001046">
    <property type="protein sequence ID" value="RMS48602.1"/>
    <property type="molecule type" value="Genomic_DNA"/>
</dbReference>
<accession>A0A3M5DEW3</accession>
<evidence type="ECO:0000313" key="2">
    <source>
        <dbReference type="Proteomes" id="UP000270834"/>
    </source>
</evidence>